<dbReference type="Pfam" id="PF12802">
    <property type="entry name" value="MarR_2"/>
    <property type="match status" value="1"/>
</dbReference>
<comment type="caution">
    <text evidence="2">The sequence shown here is derived from an EMBL/GenBank/DDBJ whole genome shotgun (WGS) entry which is preliminary data.</text>
</comment>
<feature type="domain" description="HTH marR-type" evidence="1">
    <location>
        <begin position="8"/>
        <end position="139"/>
    </location>
</feature>
<dbReference type="EMBL" id="JAQNDK010000001">
    <property type="protein sequence ID" value="MDC0676833.1"/>
    <property type="molecule type" value="Genomic_DNA"/>
</dbReference>
<dbReference type="PANTHER" id="PTHR33164">
    <property type="entry name" value="TRANSCRIPTIONAL REGULATOR, MARR FAMILY"/>
    <property type="match status" value="1"/>
</dbReference>
<dbReference type="SUPFAM" id="SSF46785">
    <property type="entry name" value="Winged helix' DNA-binding domain"/>
    <property type="match status" value="1"/>
</dbReference>
<evidence type="ECO:0000313" key="2">
    <source>
        <dbReference type="EMBL" id="MDC0676833.1"/>
    </source>
</evidence>
<dbReference type="Proteomes" id="UP001217485">
    <property type="component" value="Unassembled WGS sequence"/>
</dbReference>
<accession>A0ABT5BSZ5</accession>
<keyword evidence="3" id="KW-1185">Reference proteome</keyword>
<evidence type="ECO:0000313" key="3">
    <source>
        <dbReference type="Proteomes" id="UP001217485"/>
    </source>
</evidence>
<reference evidence="2 3" key="1">
    <citation type="submission" date="2023-01" db="EMBL/GenBank/DDBJ databases">
        <title>Minimal conservation of predation-associated metabolite biosynthetic gene clusters underscores biosynthetic potential of Myxococcota including descriptions for ten novel species: Archangium lansinium sp. nov., Myxococcus landrumus sp. nov., Nannocystis bai.</title>
        <authorList>
            <person name="Ahearne A."/>
            <person name="Stevens C."/>
            <person name="Dowd S."/>
        </authorList>
    </citation>
    <scope>NUCLEOTIDE SEQUENCE [LARGE SCALE GENOMIC DNA]</scope>
    <source>
        <strain evidence="2 3">WIWO2</strain>
    </source>
</reference>
<dbReference type="RefSeq" id="WP_272093607.1">
    <property type="nucleotide sequence ID" value="NZ_JAQNDK010000001.1"/>
</dbReference>
<dbReference type="SMART" id="SM00347">
    <property type="entry name" value="HTH_MARR"/>
    <property type="match status" value="1"/>
</dbReference>
<dbReference type="InterPro" id="IPR036390">
    <property type="entry name" value="WH_DNA-bd_sf"/>
</dbReference>
<organism evidence="2 3">
    <name type="scientific">Sorangium atrum</name>
    <dbReference type="NCBI Taxonomy" id="2995308"/>
    <lineage>
        <taxon>Bacteria</taxon>
        <taxon>Pseudomonadati</taxon>
        <taxon>Myxococcota</taxon>
        <taxon>Polyangia</taxon>
        <taxon>Polyangiales</taxon>
        <taxon>Polyangiaceae</taxon>
        <taxon>Sorangium</taxon>
    </lineage>
</organism>
<evidence type="ECO:0000259" key="1">
    <source>
        <dbReference type="PROSITE" id="PS50995"/>
    </source>
</evidence>
<dbReference type="PANTHER" id="PTHR33164:SF43">
    <property type="entry name" value="HTH-TYPE TRANSCRIPTIONAL REPRESSOR YETL"/>
    <property type="match status" value="1"/>
</dbReference>
<dbReference type="InterPro" id="IPR000835">
    <property type="entry name" value="HTH_MarR-typ"/>
</dbReference>
<dbReference type="InterPro" id="IPR036388">
    <property type="entry name" value="WH-like_DNA-bd_sf"/>
</dbReference>
<dbReference type="InterPro" id="IPR039422">
    <property type="entry name" value="MarR/SlyA-like"/>
</dbReference>
<sequence length="158" mass="17023">MTKLTAEATALSELVIEVFRLNGLALEAGDALARPAGLTSARWQVLGVVDHGPAPVSNVARTMGLTRQGVQQIADALEREGFVEYVENPHHRTAKLISMTAAGREALRQVEARHAAWADRIGKRLDLSSLRATVDALRQAGRVLEEDAASPTRPARKA</sequence>
<dbReference type="Gene3D" id="1.10.10.10">
    <property type="entry name" value="Winged helix-like DNA-binding domain superfamily/Winged helix DNA-binding domain"/>
    <property type="match status" value="1"/>
</dbReference>
<gene>
    <name evidence="2" type="ORF">POL72_03705</name>
</gene>
<proteinExistence type="predicted"/>
<dbReference type="PROSITE" id="PS50995">
    <property type="entry name" value="HTH_MARR_2"/>
    <property type="match status" value="1"/>
</dbReference>
<protein>
    <submittedName>
        <fullName evidence="2">MarR family winged helix-turn-helix transcriptional regulator</fullName>
    </submittedName>
</protein>
<name>A0ABT5BSZ5_9BACT</name>